<reference evidence="1 2" key="1">
    <citation type="submission" date="2017-11" db="EMBL/GenBank/DDBJ databases">
        <title>Genome sequence and genome mining of multiple bioactive secondary metabolites from a deep sea-derived Bacillus siamensis SCSIO 05746.</title>
        <authorList>
            <person name="Pan H.-Q."/>
            <person name="Ju J.-H."/>
        </authorList>
    </citation>
    <scope>NUCLEOTIDE SEQUENCE [LARGE SCALE GENOMIC DNA]</scope>
    <source>
        <strain evidence="1 2">SCSIO 05746</strain>
    </source>
</reference>
<dbReference type="AlphaFoldDB" id="A0AAI8HQC1"/>
<evidence type="ECO:0000313" key="1">
    <source>
        <dbReference type="EMBL" id="AUJ78154.1"/>
    </source>
</evidence>
<keyword evidence="2" id="KW-1185">Reference proteome</keyword>
<name>A0AAI8HQC1_9BACI</name>
<dbReference type="Proteomes" id="UP000234366">
    <property type="component" value="Chromosome"/>
</dbReference>
<proteinExistence type="predicted"/>
<dbReference type="EMBL" id="CP025001">
    <property type="protein sequence ID" value="AUJ78154.1"/>
    <property type="molecule type" value="Genomic_DNA"/>
</dbReference>
<gene>
    <name evidence="1" type="ORF">CWD84_15625</name>
</gene>
<accession>A0AAI8HQC1</accession>
<organism evidence="1 2">
    <name type="scientific">Bacillus siamensis</name>
    <dbReference type="NCBI Taxonomy" id="659243"/>
    <lineage>
        <taxon>Bacteria</taxon>
        <taxon>Bacillati</taxon>
        <taxon>Bacillota</taxon>
        <taxon>Bacilli</taxon>
        <taxon>Bacillales</taxon>
        <taxon>Bacillaceae</taxon>
        <taxon>Bacillus</taxon>
        <taxon>Bacillus amyloliquefaciens group</taxon>
    </lineage>
</organism>
<protein>
    <submittedName>
        <fullName evidence="1">Uncharacterized protein</fullName>
    </submittedName>
</protein>
<dbReference type="KEGG" id="bsia:CWD84_15625"/>
<sequence>MKKHTIRTKDGLRVDFKNAEKILKEVPEFLEVMAALPLWDELSLKIEGTTNVTFTHILSADVEYFFDEESCESYLEVTITSSPLMDDQEEIAFEEPEEIIRAPRRK</sequence>
<evidence type="ECO:0000313" key="2">
    <source>
        <dbReference type="Proteomes" id="UP000234366"/>
    </source>
</evidence>